<dbReference type="Proteomes" id="UP000782312">
    <property type="component" value="Unassembled WGS sequence"/>
</dbReference>
<organism evidence="3 4">
    <name type="scientific">Tectimicrobiota bacterium</name>
    <dbReference type="NCBI Taxonomy" id="2528274"/>
    <lineage>
        <taxon>Bacteria</taxon>
        <taxon>Pseudomonadati</taxon>
        <taxon>Nitrospinota/Tectimicrobiota group</taxon>
        <taxon>Candidatus Tectimicrobiota</taxon>
    </lineage>
</organism>
<dbReference type="Gene3D" id="3.40.1080.10">
    <property type="entry name" value="Glutaconate Coenzyme A-transferase"/>
    <property type="match status" value="1"/>
</dbReference>
<protein>
    <submittedName>
        <fullName evidence="3">3-oxoacid CoA-transferase subunit A</fullName>
    </submittedName>
</protein>
<proteinExistence type="inferred from homology"/>
<gene>
    <name evidence="3" type="ORF">HYZ11_17100</name>
</gene>
<dbReference type="InterPro" id="IPR012792">
    <property type="entry name" value="3-oxoacid_CoA-transf_A"/>
</dbReference>
<dbReference type="InterPro" id="IPR004163">
    <property type="entry name" value="CoA_transf_BS"/>
</dbReference>
<evidence type="ECO:0000256" key="1">
    <source>
        <dbReference type="ARBA" id="ARBA00005612"/>
    </source>
</evidence>
<evidence type="ECO:0000313" key="3">
    <source>
        <dbReference type="EMBL" id="MBI3129329.1"/>
    </source>
</evidence>
<reference evidence="3" key="1">
    <citation type="submission" date="2020-07" db="EMBL/GenBank/DDBJ databases">
        <title>Huge and variable diversity of episymbiotic CPR bacteria and DPANN archaea in groundwater ecosystems.</title>
        <authorList>
            <person name="He C.Y."/>
            <person name="Keren R."/>
            <person name="Whittaker M."/>
            <person name="Farag I.F."/>
            <person name="Doudna J."/>
            <person name="Cate J.H.D."/>
            <person name="Banfield J.F."/>
        </authorList>
    </citation>
    <scope>NUCLEOTIDE SEQUENCE</scope>
    <source>
        <strain evidence="3">NC_groundwater_763_Ag_S-0.2um_68_21</strain>
    </source>
</reference>
<name>A0A932I0V9_UNCTE</name>
<dbReference type="PANTHER" id="PTHR13707">
    <property type="entry name" value="KETOACID-COENZYME A TRANSFERASE"/>
    <property type="match status" value="1"/>
</dbReference>
<comment type="caution">
    <text evidence="3">The sequence shown here is derived from an EMBL/GenBank/DDBJ whole genome shotgun (WGS) entry which is preliminary data.</text>
</comment>
<dbReference type="PROSITE" id="PS01273">
    <property type="entry name" value="COA_TRANSF_1"/>
    <property type="match status" value="1"/>
</dbReference>
<dbReference type="Pfam" id="PF01144">
    <property type="entry name" value="CoA_trans"/>
    <property type="match status" value="1"/>
</dbReference>
<dbReference type="PANTHER" id="PTHR13707:SF60">
    <property type="entry name" value="ACETATE COA-TRANSFERASE SUBUNIT ALPHA"/>
    <property type="match status" value="1"/>
</dbReference>
<dbReference type="SMART" id="SM00882">
    <property type="entry name" value="CoA_trans"/>
    <property type="match status" value="1"/>
</dbReference>
<evidence type="ECO:0000256" key="2">
    <source>
        <dbReference type="ARBA" id="ARBA00022679"/>
    </source>
</evidence>
<dbReference type="NCBIfam" id="TIGR02429">
    <property type="entry name" value="pcaI_scoA_fam"/>
    <property type="match status" value="1"/>
</dbReference>
<keyword evidence="2" id="KW-0808">Transferase</keyword>
<dbReference type="SUPFAM" id="SSF100950">
    <property type="entry name" value="NagB/RpiA/CoA transferase-like"/>
    <property type="match status" value="1"/>
</dbReference>
<comment type="similarity">
    <text evidence="1">Belongs to the 3-oxoacid CoA-transferase subunit A family.</text>
</comment>
<dbReference type="InterPro" id="IPR004165">
    <property type="entry name" value="CoA_trans_fam_I"/>
</dbReference>
<dbReference type="AlphaFoldDB" id="A0A932I0V9"/>
<dbReference type="EMBL" id="JACPUR010000040">
    <property type="protein sequence ID" value="MBI3129329.1"/>
    <property type="molecule type" value="Genomic_DNA"/>
</dbReference>
<sequence>MPAPPKVYSSSAEAVADIPDGAVILLGGFGGVGVPENLLAAMADHPARELTVVSNHAGFGERGLGRLLRQGKVRKMICTYAFHKSAFIFRELYMAGKIELEQIPQGTLAERLRAAGAGIPAFYTPTGAGTLAAEGKEIRSFNGREALLEYALPGDFALIKAHTADRLGNLVYRGTAGNFNPVMAAAARVAIAEVERIVETGGIPPEQVHTPSVYVGRVVRGENLDFRSEA</sequence>
<accession>A0A932I0V9</accession>
<evidence type="ECO:0000313" key="4">
    <source>
        <dbReference type="Proteomes" id="UP000782312"/>
    </source>
</evidence>
<dbReference type="GO" id="GO:0008410">
    <property type="term" value="F:CoA-transferase activity"/>
    <property type="evidence" value="ECO:0007669"/>
    <property type="project" value="InterPro"/>
</dbReference>
<dbReference type="InterPro" id="IPR037171">
    <property type="entry name" value="NagB/RpiA_transferase-like"/>
</dbReference>